<keyword evidence="3" id="KW-1185">Reference proteome</keyword>
<feature type="compositionally biased region" description="Basic residues" evidence="1">
    <location>
        <begin position="129"/>
        <end position="138"/>
    </location>
</feature>
<comment type="caution">
    <text evidence="2">The sequence shown here is derived from an EMBL/GenBank/DDBJ whole genome shotgun (WGS) entry which is preliminary data.</text>
</comment>
<feature type="compositionally biased region" description="Polar residues" evidence="1">
    <location>
        <begin position="140"/>
        <end position="151"/>
    </location>
</feature>
<feature type="compositionally biased region" description="Polar residues" evidence="1">
    <location>
        <begin position="31"/>
        <end position="45"/>
    </location>
</feature>
<evidence type="ECO:0000313" key="2">
    <source>
        <dbReference type="EMBL" id="KAH0778945.1"/>
    </source>
</evidence>
<gene>
    <name evidence="2" type="ORF">KY290_005372</name>
</gene>
<reference evidence="2 3" key="1">
    <citation type="journal article" date="2021" name="bioRxiv">
        <title>Chromosome-scale and haplotype-resolved genome assembly of a tetraploid potato cultivar.</title>
        <authorList>
            <person name="Sun H."/>
            <person name="Jiao W.-B."/>
            <person name="Krause K."/>
            <person name="Campoy J.A."/>
            <person name="Goel M."/>
            <person name="Folz-Donahue K."/>
            <person name="Kukat C."/>
            <person name="Huettel B."/>
            <person name="Schneeberger K."/>
        </authorList>
    </citation>
    <scope>NUCLEOTIDE SEQUENCE [LARGE SCALE GENOMIC DNA]</scope>
    <source>
        <strain evidence="2">SolTubOtavaFocal</strain>
        <tissue evidence="2">Leaves</tissue>
    </source>
</reference>
<proteinExistence type="predicted"/>
<dbReference type="Proteomes" id="UP000826656">
    <property type="component" value="Unassembled WGS sequence"/>
</dbReference>
<feature type="region of interest" description="Disordered" evidence="1">
    <location>
        <begin position="1"/>
        <end position="151"/>
    </location>
</feature>
<protein>
    <submittedName>
        <fullName evidence="2">Uncharacterized protein</fullName>
    </submittedName>
</protein>
<accession>A0ABQ7WDY9</accession>
<feature type="compositionally biased region" description="Pro residues" evidence="1">
    <location>
        <begin position="49"/>
        <end position="58"/>
    </location>
</feature>
<sequence length="151" mass="16352">MANPLVAYSDDESSSASTALPSAPAYPDVHSQGQENHSTDKSLTSLPKDPSPTRPPSSLPAFAFNDSFTPSPSPPFSKTPNPNPTLFPSLPPIETHIPTTTTTIHPPSPTPPQEQDLDDVPLSVLHPQKPWRPRKHIAVKQTSLRTPFHSQ</sequence>
<evidence type="ECO:0000256" key="1">
    <source>
        <dbReference type="SAM" id="MobiDB-lite"/>
    </source>
</evidence>
<feature type="compositionally biased region" description="Pro residues" evidence="1">
    <location>
        <begin position="71"/>
        <end position="91"/>
    </location>
</feature>
<evidence type="ECO:0000313" key="3">
    <source>
        <dbReference type="Proteomes" id="UP000826656"/>
    </source>
</evidence>
<name>A0ABQ7WDY9_SOLTU</name>
<feature type="compositionally biased region" description="Low complexity" evidence="1">
    <location>
        <begin position="92"/>
        <end position="105"/>
    </location>
</feature>
<dbReference type="EMBL" id="JAIVGD010000002">
    <property type="protein sequence ID" value="KAH0778945.1"/>
    <property type="molecule type" value="Genomic_DNA"/>
</dbReference>
<organism evidence="2 3">
    <name type="scientific">Solanum tuberosum</name>
    <name type="common">Potato</name>
    <dbReference type="NCBI Taxonomy" id="4113"/>
    <lineage>
        <taxon>Eukaryota</taxon>
        <taxon>Viridiplantae</taxon>
        <taxon>Streptophyta</taxon>
        <taxon>Embryophyta</taxon>
        <taxon>Tracheophyta</taxon>
        <taxon>Spermatophyta</taxon>
        <taxon>Magnoliopsida</taxon>
        <taxon>eudicotyledons</taxon>
        <taxon>Gunneridae</taxon>
        <taxon>Pentapetalae</taxon>
        <taxon>asterids</taxon>
        <taxon>lamiids</taxon>
        <taxon>Solanales</taxon>
        <taxon>Solanaceae</taxon>
        <taxon>Solanoideae</taxon>
        <taxon>Solaneae</taxon>
        <taxon>Solanum</taxon>
    </lineage>
</organism>
<feature type="compositionally biased region" description="Low complexity" evidence="1">
    <location>
        <begin position="14"/>
        <end position="27"/>
    </location>
</feature>